<dbReference type="Gene3D" id="3.40.50.720">
    <property type="entry name" value="NAD(P)-binding Rossmann-like Domain"/>
    <property type="match status" value="1"/>
</dbReference>
<reference evidence="6" key="2">
    <citation type="submission" date="2023-07" db="EMBL/GenBank/DDBJ databases">
        <title>Duganella aceri sp. nov., isolated from tree sap.</title>
        <authorList>
            <person name="Kim I.S."/>
        </authorList>
    </citation>
    <scope>NUCLEOTIDE SEQUENCE [LARGE SCALE GENOMIC DNA]</scope>
    <source>
        <strain evidence="6">SAP-35</strain>
    </source>
</reference>
<dbReference type="Pfam" id="PF00106">
    <property type="entry name" value="adh_short"/>
    <property type="match status" value="1"/>
</dbReference>
<evidence type="ECO:0000256" key="2">
    <source>
        <dbReference type="ARBA" id="ARBA00023002"/>
    </source>
</evidence>
<organism evidence="5 6">
    <name type="scientific">Duganella aceris</name>
    <dbReference type="NCBI Taxonomy" id="2703883"/>
    <lineage>
        <taxon>Bacteria</taxon>
        <taxon>Pseudomonadati</taxon>
        <taxon>Pseudomonadota</taxon>
        <taxon>Betaproteobacteria</taxon>
        <taxon>Burkholderiales</taxon>
        <taxon>Oxalobacteraceae</taxon>
        <taxon>Telluria group</taxon>
        <taxon>Duganella</taxon>
    </lineage>
</organism>
<dbReference type="PANTHER" id="PTHR44196">
    <property type="entry name" value="DEHYDROGENASE/REDUCTASE SDR FAMILY MEMBER 7B"/>
    <property type="match status" value="1"/>
</dbReference>
<accession>A0ABX0FKH5</accession>
<dbReference type="Proteomes" id="UP000666369">
    <property type="component" value="Unassembled WGS sequence"/>
</dbReference>
<gene>
    <name evidence="5" type="ORF">GW587_12535</name>
</gene>
<evidence type="ECO:0000256" key="3">
    <source>
        <dbReference type="RuleBase" id="RU000363"/>
    </source>
</evidence>
<evidence type="ECO:0000313" key="6">
    <source>
        <dbReference type="Proteomes" id="UP000666369"/>
    </source>
</evidence>
<comment type="similarity">
    <text evidence="1 3">Belongs to the short-chain dehydrogenases/reductases (SDR) family.</text>
</comment>
<dbReference type="PIRSF" id="PIRSF000126">
    <property type="entry name" value="11-beta-HSD1"/>
    <property type="match status" value="1"/>
</dbReference>
<proteinExistence type="inferred from homology"/>
<reference evidence="5 6" key="1">
    <citation type="submission" date="2020-01" db="EMBL/GenBank/DDBJ databases">
        <authorList>
            <person name="Lee S.D."/>
        </authorList>
    </citation>
    <scope>NUCLEOTIDE SEQUENCE [LARGE SCALE GENOMIC DNA]</scope>
    <source>
        <strain evidence="5 6">SAP-35</strain>
    </source>
</reference>
<dbReference type="SUPFAM" id="SSF51735">
    <property type="entry name" value="NAD(P)-binding Rossmann-fold domains"/>
    <property type="match status" value="1"/>
</dbReference>
<dbReference type="InterPro" id="IPR036291">
    <property type="entry name" value="NAD(P)-bd_dom_sf"/>
</dbReference>
<evidence type="ECO:0000313" key="5">
    <source>
        <dbReference type="EMBL" id="NGZ85075.1"/>
    </source>
</evidence>
<dbReference type="PANTHER" id="PTHR44196:SF2">
    <property type="entry name" value="SHORT-CHAIN DEHYDROGENASE-RELATED"/>
    <property type="match status" value="1"/>
</dbReference>
<dbReference type="InterPro" id="IPR002347">
    <property type="entry name" value="SDR_fam"/>
</dbReference>
<dbReference type="InterPro" id="IPR057326">
    <property type="entry name" value="KR_dom"/>
</dbReference>
<dbReference type="SMART" id="SM00822">
    <property type="entry name" value="PKS_KR"/>
    <property type="match status" value="1"/>
</dbReference>
<dbReference type="RefSeq" id="WP_166103138.1">
    <property type="nucleotide sequence ID" value="NZ_JAADJT010000005.1"/>
</dbReference>
<comment type="caution">
    <text evidence="5">The sequence shown here is derived from an EMBL/GenBank/DDBJ whole genome shotgun (WGS) entry which is preliminary data.</text>
</comment>
<feature type="domain" description="Ketoreductase" evidence="4">
    <location>
        <begin position="7"/>
        <end position="187"/>
    </location>
</feature>
<keyword evidence="6" id="KW-1185">Reference proteome</keyword>
<dbReference type="InterPro" id="IPR020904">
    <property type="entry name" value="Sc_DH/Rdtase_CS"/>
</dbReference>
<protein>
    <submittedName>
        <fullName evidence="5">SDR family oxidoreductase</fullName>
    </submittedName>
</protein>
<dbReference type="EMBL" id="JAADJT010000005">
    <property type="protein sequence ID" value="NGZ85075.1"/>
    <property type="molecule type" value="Genomic_DNA"/>
</dbReference>
<dbReference type="PRINTS" id="PR00081">
    <property type="entry name" value="GDHRDH"/>
</dbReference>
<name>A0ABX0FKH5_9BURK</name>
<dbReference type="PROSITE" id="PS00061">
    <property type="entry name" value="ADH_SHORT"/>
    <property type="match status" value="1"/>
</dbReference>
<dbReference type="PRINTS" id="PR00080">
    <property type="entry name" value="SDRFAMILY"/>
</dbReference>
<sequence length="261" mass="27920">MIDIKKKWALVTGASSGIGAEFARLLAQRGANLVLAARSTPAMETLANELRSLHGVDIVVEPIDLAQSGAASELSRRLARQGIVIDILINNAGFGVFGDFHQQPIERTLEMLQLNITSLTELTHLFAAQMADRGGGHILLVASILGYQATPGYAAYAASKAYVLQFGEALHVELASRNVCITVLSPGVTQTAFLSVSGQASTRFQRVMMMAPHAVAAEGLAALLARRTVIMPGFANRLMTLMNRIAPRALQSRIAGFLMTH</sequence>
<evidence type="ECO:0000256" key="1">
    <source>
        <dbReference type="ARBA" id="ARBA00006484"/>
    </source>
</evidence>
<keyword evidence="2" id="KW-0560">Oxidoreductase</keyword>
<evidence type="ECO:0000259" key="4">
    <source>
        <dbReference type="SMART" id="SM00822"/>
    </source>
</evidence>